<name>A0A2A4JCU0_HELVI</name>
<dbReference type="EMBL" id="NWSH01001984">
    <property type="protein sequence ID" value="PCG69508.1"/>
    <property type="molecule type" value="Genomic_DNA"/>
</dbReference>
<gene>
    <name evidence="1" type="ORF">B5V51_4017</name>
</gene>
<dbReference type="STRING" id="7102.A0A2A4JCU0"/>
<dbReference type="AlphaFoldDB" id="A0A2A4JCU0"/>
<organism evidence="1">
    <name type="scientific">Heliothis virescens</name>
    <name type="common">Tobacco budworm moth</name>
    <dbReference type="NCBI Taxonomy" id="7102"/>
    <lineage>
        <taxon>Eukaryota</taxon>
        <taxon>Metazoa</taxon>
        <taxon>Ecdysozoa</taxon>
        <taxon>Arthropoda</taxon>
        <taxon>Hexapoda</taxon>
        <taxon>Insecta</taxon>
        <taxon>Pterygota</taxon>
        <taxon>Neoptera</taxon>
        <taxon>Endopterygota</taxon>
        <taxon>Lepidoptera</taxon>
        <taxon>Glossata</taxon>
        <taxon>Ditrysia</taxon>
        <taxon>Noctuoidea</taxon>
        <taxon>Noctuidae</taxon>
        <taxon>Heliothinae</taxon>
        <taxon>Heliothis</taxon>
    </lineage>
</organism>
<reference evidence="1" key="1">
    <citation type="submission" date="2017-09" db="EMBL/GenBank/DDBJ databases">
        <title>Contemporary evolution of a Lepidopteran species, Heliothis virescens, in response to modern agricultural practices.</title>
        <authorList>
            <person name="Fritz M.L."/>
            <person name="Deyonke A.M."/>
            <person name="Papanicolaou A."/>
            <person name="Micinski S."/>
            <person name="Westbrook J."/>
            <person name="Gould F."/>
        </authorList>
    </citation>
    <scope>NUCLEOTIDE SEQUENCE [LARGE SCALE GENOMIC DNA]</scope>
    <source>
        <strain evidence="1">HvINT-</strain>
        <tissue evidence="1">Whole body</tissue>
    </source>
</reference>
<proteinExistence type="predicted"/>
<accession>A0A2A4JCU0</accession>
<sequence>MLGRFRRAAQKVARAPRDVTEEDADAAYDVSHYFCDEVADPWRQNDALERERLSQHAALRELVSRGDSGQLKARLSALGSRAGLIANLTPGGANTLLYVCYCYCVSIVHSTMEEQQEQTSLKALVRKRGAVKGSITKITAAIKNPGTLSKQALLLQEERLRAAFSKYEELNLEICALDPEDDDTAVEDTYMASLTTIKESLAKFEDSNSNVTEHSCYTKLPTINVPTFTEKRALALENAEQAGKPTSTPKTAHVATVKEAKGSGKVTNTAADTSASGVKSCLLCVPAF</sequence>
<comment type="caution">
    <text evidence="1">The sequence shown here is derived from an EMBL/GenBank/DDBJ whole genome shotgun (WGS) entry which is preliminary data.</text>
</comment>
<protein>
    <submittedName>
        <fullName evidence="1">Uncharacterized protein</fullName>
    </submittedName>
</protein>
<evidence type="ECO:0000313" key="1">
    <source>
        <dbReference type="EMBL" id="PCG69508.1"/>
    </source>
</evidence>